<feature type="domain" description="C-CAP/cofactor C-like" evidence="4">
    <location>
        <begin position="1"/>
        <end position="162"/>
    </location>
</feature>
<evidence type="ECO:0000256" key="1">
    <source>
        <dbReference type="ARBA" id="ARBA00008848"/>
    </source>
</evidence>
<dbReference type="eggNOG" id="KOG2512">
    <property type="taxonomic scope" value="Eukaryota"/>
</dbReference>
<dbReference type="AlphaFoldDB" id="G0QUN2"/>
<dbReference type="SUPFAM" id="SSF69340">
    <property type="entry name" value="C-terminal domain of adenylylcyclase associated protein"/>
    <property type="match status" value="1"/>
</dbReference>
<dbReference type="InParanoid" id="G0QUN2"/>
<dbReference type="InterPro" id="IPR012945">
    <property type="entry name" value="Tubulin-bd_cofactor_C_dom"/>
</dbReference>
<keyword evidence="2" id="KW-0547">Nucleotide-binding</keyword>
<dbReference type="GO" id="GO:0005096">
    <property type="term" value="F:GTPase activator activity"/>
    <property type="evidence" value="ECO:0007669"/>
    <property type="project" value="InterPro"/>
</dbReference>
<protein>
    <submittedName>
        <fullName evidence="5">Retinitis pigmentosa 2, putative</fullName>
    </submittedName>
</protein>
<dbReference type="Gene3D" id="2.160.20.70">
    <property type="match status" value="1"/>
</dbReference>
<organism evidence="5 6">
    <name type="scientific">Ichthyophthirius multifiliis</name>
    <name type="common">White spot disease agent</name>
    <name type="synonym">Ich</name>
    <dbReference type="NCBI Taxonomy" id="5932"/>
    <lineage>
        <taxon>Eukaryota</taxon>
        <taxon>Sar</taxon>
        <taxon>Alveolata</taxon>
        <taxon>Ciliophora</taxon>
        <taxon>Intramacronucleata</taxon>
        <taxon>Oligohymenophorea</taxon>
        <taxon>Hymenostomatida</taxon>
        <taxon>Ophryoglenina</taxon>
        <taxon>Ichthyophthirius</taxon>
    </lineage>
</organism>
<feature type="coiled-coil region" evidence="3">
    <location>
        <begin position="231"/>
        <end position="258"/>
    </location>
</feature>
<dbReference type="InterPro" id="IPR006599">
    <property type="entry name" value="CARP_motif"/>
</dbReference>
<accession>G0QUN2</accession>
<sequence length="330" mass="37962">MKKDKSNFYFRRKENQTLQKLPGSLNGSDFAISNCINCEIYIFDYLAQVFVDDCKNCKVYIGPTKGSIFVRDCQDIQLHSSSAQLRISDSKNISALIYSQSDPTLENTSGLILGPYNFIYPGFKEHFQLSELRPGFLFKNIQNILQINVDEDKWSQVFDFTPNSSCKNWDLLPPNQYPGIIIKEIEGVEGSLENPIPIPKIYGGDSDIQIVLGSQGSQNIGDMMSFNINTSQQQAQQVVEQQEQIQVEEQQQQEMTKNKPKNRKDKELKNIYYNLNKEIYQQNKQKATNKEDNVWEKVIKNIALKSGEYQGKTDVSRMRQAILNKRLDLK</sequence>
<dbReference type="GO" id="GO:1990075">
    <property type="term" value="C:periciliary membrane compartment"/>
    <property type="evidence" value="ECO:0007669"/>
    <property type="project" value="TreeGrafter"/>
</dbReference>
<dbReference type="PANTHER" id="PTHR15440">
    <property type="entry name" value="XRP2 PROTEIN"/>
    <property type="match status" value="1"/>
</dbReference>
<dbReference type="Pfam" id="PF07986">
    <property type="entry name" value="TBCC"/>
    <property type="match status" value="1"/>
</dbReference>
<dbReference type="STRING" id="857967.G0QUN2"/>
<gene>
    <name evidence="5" type="ORF">IMG5_118030</name>
</gene>
<dbReference type="GO" id="GO:0006892">
    <property type="term" value="P:post-Golgi vesicle-mediated transport"/>
    <property type="evidence" value="ECO:0007669"/>
    <property type="project" value="TreeGrafter"/>
</dbReference>
<evidence type="ECO:0000256" key="2">
    <source>
        <dbReference type="ARBA" id="ARBA00022741"/>
    </source>
</evidence>
<dbReference type="GO" id="GO:0000166">
    <property type="term" value="F:nucleotide binding"/>
    <property type="evidence" value="ECO:0007669"/>
    <property type="project" value="UniProtKB-KW"/>
</dbReference>
<evidence type="ECO:0000256" key="3">
    <source>
        <dbReference type="SAM" id="Coils"/>
    </source>
</evidence>
<evidence type="ECO:0000259" key="4">
    <source>
        <dbReference type="PROSITE" id="PS51329"/>
    </source>
</evidence>
<evidence type="ECO:0000313" key="5">
    <source>
        <dbReference type="EMBL" id="EGR31078.1"/>
    </source>
</evidence>
<comment type="similarity">
    <text evidence="1">Belongs to the TBCC family.</text>
</comment>
<dbReference type="OrthoDB" id="194775at2759"/>
<dbReference type="PANTHER" id="PTHR15440:SF0">
    <property type="entry name" value="PROTEIN XRP2"/>
    <property type="match status" value="1"/>
</dbReference>
<dbReference type="InterPro" id="IPR016098">
    <property type="entry name" value="CAP/MinC_C"/>
</dbReference>
<name>G0QUN2_ICHMU</name>
<dbReference type="EMBL" id="GL983917">
    <property type="protein sequence ID" value="EGR31078.1"/>
    <property type="molecule type" value="Genomic_DNA"/>
</dbReference>
<keyword evidence="6" id="KW-1185">Reference proteome</keyword>
<dbReference type="PROSITE" id="PS51329">
    <property type="entry name" value="C_CAP_COFACTOR_C"/>
    <property type="match status" value="1"/>
</dbReference>
<dbReference type="OMA" id="QELIKYP"/>
<dbReference type="GO" id="GO:0005929">
    <property type="term" value="C:cilium"/>
    <property type="evidence" value="ECO:0007669"/>
    <property type="project" value="TreeGrafter"/>
</dbReference>
<dbReference type="Proteomes" id="UP000008983">
    <property type="component" value="Unassembled WGS sequence"/>
</dbReference>
<dbReference type="GeneID" id="14907199"/>
<dbReference type="InterPro" id="IPR039093">
    <property type="entry name" value="XRP2"/>
</dbReference>
<keyword evidence="3" id="KW-0175">Coiled coil</keyword>
<dbReference type="InterPro" id="IPR017901">
    <property type="entry name" value="C-CAP_CF_C-like"/>
</dbReference>
<evidence type="ECO:0000313" key="6">
    <source>
        <dbReference type="Proteomes" id="UP000008983"/>
    </source>
</evidence>
<proteinExistence type="inferred from homology"/>
<reference evidence="5 6" key="1">
    <citation type="submission" date="2011-07" db="EMBL/GenBank/DDBJ databases">
        <authorList>
            <person name="Coyne R."/>
            <person name="Brami D."/>
            <person name="Johnson J."/>
            <person name="Hostetler J."/>
            <person name="Hannick L."/>
            <person name="Clark T."/>
            <person name="Cassidy-Hanley D."/>
            <person name="Inman J."/>
        </authorList>
    </citation>
    <scope>NUCLEOTIDE SEQUENCE [LARGE SCALE GENOMIC DNA]</scope>
    <source>
        <strain evidence="5 6">G5</strain>
    </source>
</reference>
<dbReference type="SMART" id="SM00673">
    <property type="entry name" value="CARP"/>
    <property type="match status" value="2"/>
</dbReference>
<dbReference type="InterPro" id="IPR036223">
    <property type="entry name" value="CAP_C_sf"/>
</dbReference>
<dbReference type="RefSeq" id="XP_004034564.1">
    <property type="nucleotide sequence ID" value="XM_004034516.1"/>
</dbReference>